<protein>
    <submittedName>
        <fullName evidence="4">Peroxin/Ferlin domain-containing protein</fullName>
    </submittedName>
</protein>
<name>A0A1I7T7H6_9PELO</name>
<dbReference type="InterPro" id="IPR006624">
    <property type="entry name" value="Beta-propeller_rpt_TECPR"/>
</dbReference>
<organism evidence="3 4">
    <name type="scientific">Caenorhabditis tropicalis</name>
    <dbReference type="NCBI Taxonomy" id="1561998"/>
    <lineage>
        <taxon>Eukaryota</taxon>
        <taxon>Metazoa</taxon>
        <taxon>Ecdysozoa</taxon>
        <taxon>Nematoda</taxon>
        <taxon>Chromadorea</taxon>
        <taxon>Rhabditida</taxon>
        <taxon>Rhabditina</taxon>
        <taxon>Rhabditomorpha</taxon>
        <taxon>Rhabditoidea</taxon>
        <taxon>Rhabditidae</taxon>
        <taxon>Peloderinae</taxon>
        <taxon>Caenorhabditis</taxon>
    </lineage>
</organism>
<dbReference type="SMART" id="SM00693">
    <property type="entry name" value="DysFN"/>
    <property type="match status" value="1"/>
</dbReference>
<sequence>MSETEWQEMPCSDGSSICTIVSSSSSSFAIDRTGRVLILILPTHIAMRERVEIYNNQRWIGIWRGTFFIDRPRYSDESGQISKNPSLNEINPGWSWEDQWAPHVDPRKYDKEGWQYSLSFLAPKWDKKCRMYHLVRRRLLKRHMRYTSHDQWVEISDEESRMFTELAIGGMDIMSEGELLLFALGNDGNIYRRAGIKTNNPCGNSWESIPRIVFKDSESDDITLISASPSLGTLIAITWDGKMFHRKGLTRINPIGITWNSIPTPKNKAVIGASIGTKGLWCITADGCVWFTRLEVDEKLKEHTMENITSEGYQLVTQGGVSKLSVTKNDQLIYISTREKIEIRSGINNNEPSGKRFEQIVDRGEPKDQRWISIHAGSVSFSQFPEYFTSSSSLQSKIEVHQFKKADWRIKVGTNETVSIVITDKTLEISAEKIPSKSIETSLIRSVLPSFQRLPQKYLLYVFIGSQSEFECFAFTEESSRSSFQTIIENIIRDYICSTTRSSFGECMWTVSIEGIVRWHCLAEMDRESKFEVIAECRTTVEPVLDLNL</sequence>
<dbReference type="InterPro" id="IPR006614">
    <property type="entry name" value="Peroxin/Ferlin"/>
</dbReference>
<reference evidence="4" key="1">
    <citation type="submission" date="2016-11" db="UniProtKB">
        <authorList>
            <consortium name="WormBaseParasite"/>
        </authorList>
    </citation>
    <scope>IDENTIFICATION</scope>
</reference>
<dbReference type="GO" id="GO:0016020">
    <property type="term" value="C:membrane"/>
    <property type="evidence" value="ECO:0007669"/>
    <property type="project" value="InterPro"/>
</dbReference>
<accession>A0A1I7T7H6</accession>
<dbReference type="STRING" id="1561998.A0A1I7T7H6"/>
<dbReference type="PANTHER" id="PTHR23250:SF1">
    <property type="entry name" value="TECTONIN BETA-PROPELLER REPEAT-CONTAINING PROTEIN 1"/>
    <property type="match status" value="1"/>
</dbReference>
<dbReference type="SMART" id="SM00706">
    <property type="entry name" value="TECPR"/>
    <property type="match status" value="4"/>
</dbReference>
<dbReference type="Proteomes" id="UP000095282">
    <property type="component" value="Unplaced"/>
</dbReference>
<keyword evidence="3" id="KW-1185">Reference proteome</keyword>
<dbReference type="SMART" id="SM00694">
    <property type="entry name" value="DysFC"/>
    <property type="match status" value="1"/>
</dbReference>
<feature type="domain" description="Peroxin/Ferlin" evidence="2">
    <location>
        <begin position="113"/>
        <end position="147"/>
    </location>
</feature>
<dbReference type="AlphaFoldDB" id="A0A1I7T7H6"/>
<proteinExistence type="predicted"/>
<feature type="domain" description="Peroxin/Ferlin" evidence="1">
    <location>
        <begin position="46"/>
        <end position="103"/>
    </location>
</feature>
<dbReference type="PANTHER" id="PTHR23250">
    <property type="entry name" value="DYSFERLIN-RELATED"/>
    <property type="match status" value="1"/>
</dbReference>
<dbReference type="eggNOG" id="KOG3669">
    <property type="taxonomic scope" value="Eukaryota"/>
</dbReference>
<evidence type="ECO:0000259" key="1">
    <source>
        <dbReference type="SMART" id="SM00693"/>
    </source>
</evidence>
<dbReference type="InterPro" id="IPR051513">
    <property type="entry name" value="Tectonin_beta-prop"/>
</dbReference>
<dbReference type="WBParaSite" id="Csp11.Scaffold531.g3166.t1">
    <property type="protein sequence ID" value="Csp11.Scaffold531.g3166.t1"/>
    <property type="gene ID" value="Csp11.Scaffold531.g3166"/>
</dbReference>
<dbReference type="Pfam" id="PF06462">
    <property type="entry name" value="Hyd_WA"/>
    <property type="match status" value="2"/>
</dbReference>
<evidence type="ECO:0000313" key="4">
    <source>
        <dbReference type="WBParaSite" id="Csp11.Scaffold531.g3166.t1"/>
    </source>
</evidence>
<evidence type="ECO:0000259" key="2">
    <source>
        <dbReference type="SMART" id="SM00694"/>
    </source>
</evidence>
<evidence type="ECO:0000313" key="3">
    <source>
        <dbReference type="Proteomes" id="UP000095282"/>
    </source>
</evidence>